<organism evidence="5 6">
    <name type="scientific">Marinomonas fungiae</name>
    <dbReference type="NCBI Taxonomy" id="1137284"/>
    <lineage>
        <taxon>Bacteria</taxon>
        <taxon>Pseudomonadati</taxon>
        <taxon>Pseudomonadota</taxon>
        <taxon>Gammaproteobacteria</taxon>
        <taxon>Oceanospirillales</taxon>
        <taxon>Oceanospirillaceae</taxon>
        <taxon>Marinomonas</taxon>
    </lineage>
</organism>
<keyword evidence="2 4" id="KW-0479">Metal-binding</keyword>
<dbReference type="GO" id="GO:0046872">
    <property type="term" value="F:metal ion binding"/>
    <property type="evidence" value="ECO:0007669"/>
    <property type="project" value="UniProtKB-KW"/>
</dbReference>
<dbReference type="Proteomes" id="UP000182769">
    <property type="component" value="Unassembled WGS sequence"/>
</dbReference>
<evidence type="ECO:0000313" key="6">
    <source>
        <dbReference type="Proteomes" id="UP000182769"/>
    </source>
</evidence>
<proteinExistence type="inferred from homology"/>
<dbReference type="InterPro" id="IPR001130">
    <property type="entry name" value="TatD-like"/>
</dbReference>
<dbReference type="FunFam" id="3.20.20.140:FF:000005">
    <property type="entry name" value="TatD family hydrolase"/>
    <property type="match status" value="1"/>
</dbReference>
<protein>
    <submittedName>
        <fullName evidence="5">Tat protein secretion system quality control protein TatD (DNase activity)</fullName>
    </submittedName>
</protein>
<dbReference type="Gene3D" id="3.20.20.140">
    <property type="entry name" value="Metal-dependent hydrolases"/>
    <property type="match status" value="1"/>
</dbReference>
<evidence type="ECO:0000256" key="1">
    <source>
        <dbReference type="ARBA" id="ARBA00009275"/>
    </source>
</evidence>
<dbReference type="InterPro" id="IPR018228">
    <property type="entry name" value="DNase_TatD-rel_CS"/>
</dbReference>
<name>A0A0K6IIM1_9GAMM</name>
<dbReference type="GO" id="GO:0016788">
    <property type="term" value="F:hydrolase activity, acting on ester bonds"/>
    <property type="evidence" value="ECO:0007669"/>
    <property type="project" value="InterPro"/>
</dbReference>
<dbReference type="CDD" id="cd01310">
    <property type="entry name" value="TatD_DNAse"/>
    <property type="match status" value="1"/>
</dbReference>
<dbReference type="SUPFAM" id="SSF51556">
    <property type="entry name" value="Metallo-dependent hydrolases"/>
    <property type="match status" value="1"/>
</dbReference>
<evidence type="ECO:0000256" key="2">
    <source>
        <dbReference type="ARBA" id="ARBA00022723"/>
    </source>
</evidence>
<feature type="binding site" evidence="4">
    <location>
        <position position="6"/>
    </location>
    <ligand>
        <name>a divalent metal cation</name>
        <dbReference type="ChEBI" id="CHEBI:60240"/>
        <label>1</label>
    </ligand>
</feature>
<feature type="binding site" evidence="4">
    <location>
        <position position="151"/>
    </location>
    <ligand>
        <name>a divalent metal cation</name>
        <dbReference type="ChEBI" id="CHEBI:60240"/>
        <label>2</label>
    </ligand>
</feature>
<evidence type="ECO:0000313" key="5">
    <source>
        <dbReference type="EMBL" id="CUB02953.1"/>
    </source>
</evidence>
<evidence type="ECO:0000256" key="4">
    <source>
        <dbReference type="PIRSR" id="PIRSR005902-1"/>
    </source>
</evidence>
<dbReference type="GO" id="GO:0005829">
    <property type="term" value="C:cytosol"/>
    <property type="evidence" value="ECO:0007669"/>
    <property type="project" value="TreeGrafter"/>
</dbReference>
<dbReference type="EMBL" id="CYHG01000002">
    <property type="protein sequence ID" value="CUB02953.1"/>
    <property type="molecule type" value="Genomic_DNA"/>
</dbReference>
<dbReference type="Pfam" id="PF01026">
    <property type="entry name" value="TatD_DNase"/>
    <property type="match status" value="1"/>
</dbReference>
<keyword evidence="3" id="KW-0378">Hydrolase</keyword>
<evidence type="ECO:0000256" key="3">
    <source>
        <dbReference type="ARBA" id="ARBA00022801"/>
    </source>
</evidence>
<dbReference type="PANTHER" id="PTHR46124">
    <property type="entry name" value="D-AMINOACYL-TRNA DEACYLASE"/>
    <property type="match status" value="1"/>
</dbReference>
<dbReference type="AlphaFoldDB" id="A0A0K6IIM1"/>
<dbReference type="InterPro" id="IPR032466">
    <property type="entry name" value="Metal_Hydrolase"/>
</dbReference>
<dbReference type="RefSeq" id="WP_055461921.1">
    <property type="nucleotide sequence ID" value="NZ_CYHG01000002.1"/>
</dbReference>
<comment type="similarity">
    <text evidence="1">Belongs to the metallo-dependent hydrolases superfamily. TatD-type hydrolase family.</text>
</comment>
<accession>A0A0K6IIM1</accession>
<feature type="binding site" evidence="4">
    <location>
        <position position="8"/>
    </location>
    <ligand>
        <name>a divalent metal cation</name>
        <dbReference type="ChEBI" id="CHEBI:60240"/>
        <label>1</label>
    </ligand>
</feature>
<sequence length="258" mass="28615">MFIDSHCHLDFPVFDDLASLIHQSQAAGVAEFLVPSTASASWSDVLALQQDYPAIKVALGLHPYFLAHYQSSDLQRLECCLAQHKVVAVGEIGLDKWPNLPDYRLQQKVFLAQLAIASSQSLPVILHARKSEDDLLKLLRQSKFSQGGIVHAFNGSLEQAKRFIDLGFVLGIGGTVTYPRAQKARRVLQALDDRDYVLETDSPDMPICGHQGQINTPLRVLDVAQTVSELRQQSVLAVAQNTCANLQRVLPNWHKVKN</sequence>
<gene>
    <name evidence="5" type="ORF">Ga0061065_102291</name>
</gene>
<feature type="binding site" evidence="4">
    <location>
        <position position="91"/>
    </location>
    <ligand>
        <name>a divalent metal cation</name>
        <dbReference type="ChEBI" id="CHEBI:60240"/>
        <label>1</label>
    </ligand>
</feature>
<dbReference type="PANTHER" id="PTHR46124:SF3">
    <property type="entry name" value="HYDROLASE"/>
    <property type="match status" value="1"/>
</dbReference>
<dbReference type="STRING" id="1137284.GCA_001418205_00797"/>
<keyword evidence="6" id="KW-1185">Reference proteome</keyword>
<feature type="binding site" evidence="4">
    <location>
        <position position="201"/>
    </location>
    <ligand>
        <name>a divalent metal cation</name>
        <dbReference type="ChEBI" id="CHEBI:60240"/>
        <label>1</label>
    </ligand>
</feature>
<dbReference type="OrthoDB" id="9810005at2"/>
<feature type="binding site" evidence="4">
    <location>
        <position position="127"/>
    </location>
    <ligand>
        <name>a divalent metal cation</name>
        <dbReference type="ChEBI" id="CHEBI:60240"/>
        <label>2</label>
    </ligand>
</feature>
<reference evidence="6" key="1">
    <citation type="submission" date="2015-08" db="EMBL/GenBank/DDBJ databases">
        <authorList>
            <person name="Varghese N."/>
        </authorList>
    </citation>
    <scope>NUCLEOTIDE SEQUENCE [LARGE SCALE GENOMIC DNA]</scope>
    <source>
        <strain evidence="6">JCM 18476</strain>
    </source>
</reference>
<dbReference type="PIRSF" id="PIRSF005902">
    <property type="entry name" value="DNase_TatD"/>
    <property type="match status" value="1"/>
</dbReference>
<dbReference type="PROSITE" id="PS01137">
    <property type="entry name" value="TATD_1"/>
    <property type="match status" value="1"/>
</dbReference>